<name>A0A5B6V9H3_9ROSI</name>
<evidence type="ECO:0000313" key="2">
    <source>
        <dbReference type="EMBL" id="KAA3465693.1"/>
    </source>
</evidence>
<dbReference type="PANTHER" id="PTHR48200:SF1">
    <property type="entry name" value="AMINOTRANSFERASE-LIKE PLANT MOBILE DOMAIN-CONTAINING PROTEIN"/>
    <property type="match status" value="1"/>
</dbReference>
<proteinExistence type="predicted"/>
<dbReference type="OrthoDB" id="10404076at2759"/>
<organism evidence="2 3">
    <name type="scientific">Gossypium australe</name>
    <dbReference type="NCBI Taxonomy" id="47621"/>
    <lineage>
        <taxon>Eukaryota</taxon>
        <taxon>Viridiplantae</taxon>
        <taxon>Streptophyta</taxon>
        <taxon>Embryophyta</taxon>
        <taxon>Tracheophyta</taxon>
        <taxon>Spermatophyta</taxon>
        <taxon>Magnoliopsida</taxon>
        <taxon>eudicotyledons</taxon>
        <taxon>Gunneridae</taxon>
        <taxon>Pentapetalae</taxon>
        <taxon>rosids</taxon>
        <taxon>malvids</taxon>
        <taxon>Malvales</taxon>
        <taxon>Malvaceae</taxon>
        <taxon>Malvoideae</taxon>
        <taxon>Gossypium</taxon>
    </lineage>
</organism>
<protein>
    <submittedName>
        <fullName evidence="2">Golgin subfamily A member 5-like</fullName>
    </submittedName>
</protein>
<evidence type="ECO:0000256" key="1">
    <source>
        <dbReference type="SAM" id="Coils"/>
    </source>
</evidence>
<evidence type="ECO:0000313" key="3">
    <source>
        <dbReference type="Proteomes" id="UP000325315"/>
    </source>
</evidence>
<dbReference type="EMBL" id="SMMG02000007">
    <property type="protein sequence ID" value="KAA3465693.1"/>
    <property type="molecule type" value="Genomic_DNA"/>
</dbReference>
<accession>A0A5B6V9H3</accession>
<keyword evidence="3" id="KW-1185">Reference proteome</keyword>
<comment type="caution">
    <text evidence="2">The sequence shown here is derived from an EMBL/GenBank/DDBJ whole genome shotgun (WGS) entry which is preliminary data.</text>
</comment>
<gene>
    <name evidence="2" type="ORF">EPI10_000836</name>
</gene>
<feature type="coiled-coil region" evidence="1">
    <location>
        <begin position="96"/>
        <end position="246"/>
    </location>
</feature>
<reference evidence="3" key="1">
    <citation type="journal article" date="2019" name="Plant Biotechnol. J.">
        <title>Genome sequencing of the Australian wild diploid species Gossypium australe highlights disease resistance and delayed gland morphogenesis.</title>
        <authorList>
            <person name="Cai Y."/>
            <person name="Cai X."/>
            <person name="Wang Q."/>
            <person name="Wang P."/>
            <person name="Zhang Y."/>
            <person name="Cai C."/>
            <person name="Xu Y."/>
            <person name="Wang K."/>
            <person name="Zhou Z."/>
            <person name="Wang C."/>
            <person name="Geng S."/>
            <person name="Li B."/>
            <person name="Dong Q."/>
            <person name="Hou Y."/>
            <person name="Wang H."/>
            <person name="Ai P."/>
            <person name="Liu Z."/>
            <person name="Yi F."/>
            <person name="Sun M."/>
            <person name="An G."/>
            <person name="Cheng J."/>
            <person name="Zhang Y."/>
            <person name="Shi Q."/>
            <person name="Xie Y."/>
            <person name="Shi X."/>
            <person name="Chang Y."/>
            <person name="Huang F."/>
            <person name="Chen Y."/>
            <person name="Hong S."/>
            <person name="Mi L."/>
            <person name="Sun Q."/>
            <person name="Zhang L."/>
            <person name="Zhou B."/>
            <person name="Peng R."/>
            <person name="Zhang X."/>
            <person name="Liu F."/>
        </authorList>
    </citation>
    <scope>NUCLEOTIDE SEQUENCE [LARGE SCALE GENOMIC DNA]</scope>
    <source>
        <strain evidence="3">cv. PA1801</strain>
    </source>
</reference>
<keyword evidence="1" id="KW-0175">Coiled coil</keyword>
<dbReference type="PANTHER" id="PTHR48200">
    <property type="entry name" value="PROTEIN, PUTATIVE-RELATED"/>
    <property type="match status" value="1"/>
</dbReference>
<dbReference type="Proteomes" id="UP000325315">
    <property type="component" value="Unassembled WGS sequence"/>
</dbReference>
<sequence length="324" mass="38285">MRQYQSRQFIPATYGLAQCEFSYKDDNYKKKVREISDAWTQTRKMKRLAIRPMITPEYDRWRAKRVNDNIPRPTQGNARPVEEQLQVIPSELEIIKQDFERRSRELGKKIEQLKEEKMRLGLDADLHKFEAEKLKKGKNKAEEDLDSLKTDYKKLRIADQWEKKFQDAREREDALKKSLLESQSEKEKLRAKVVELERSLLLHRSRNSVVELKASQNKIKEMRGKIEELETALQDSKIRCEILEAGNGHWKEQLHRSQEQIRNRDYLMGEAVAQIREAADHLQTLAVRADMLSLMYESGSKRGQSLAWLLRKIKDLGIRARSYM</sequence>
<dbReference type="AlphaFoldDB" id="A0A5B6V9H3"/>